<keyword evidence="1" id="KW-0472">Membrane</keyword>
<organism evidence="2 3">
    <name type="scientific">Amycolatopsis minnesotensis</name>
    <dbReference type="NCBI Taxonomy" id="337894"/>
    <lineage>
        <taxon>Bacteria</taxon>
        <taxon>Bacillati</taxon>
        <taxon>Actinomycetota</taxon>
        <taxon>Actinomycetes</taxon>
        <taxon>Pseudonocardiales</taxon>
        <taxon>Pseudonocardiaceae</taxon>
        <taxon>Amycolatopsis</taxon>
    </lineage>
</organism>
<evidence type="ECO:0000313" key="3">
    <source>
        <dbReference type="Proteomes" id="UP001501116"/>
    </source>
</evidence>
<gene>
    <name evidence="2" type="ORF">GCM10009754_34380</name>
</gene>
<keyword evidence="3" id="KW-1185">Reference proteome</keyword>
<reference evidence="2 3" key="1">
    <citation type="journal article" date="2019" name="Int. J. Syst. Evol. Microbiol.">
        <title>The Global Catalogue of Microorganisms (GCM) 10K type strain sequencing project: providing services to taxonomists for standard genome sequencing and annotation.</title>
        <authorList>
            <consortium name="The Broad Institute Genomics Platform"/>
            <consortium name="The Broad Institute Genome Sequencing Center for Infectious Disease"/>
            <person name="Wu L."/>
            <person name="Ma J."/>
        </authorList>
    </citation>
    <scope>NUCLEOTIDE SEQUENCE [LARGE SCALE GENOMIC DNA]</scope>
    <source>
        <strain evidence="2 3">JCM 14545</strain>
    </source>
</reference>
<feature type="transmembrane region" description="Helical" evidence="1">
    <location>
        <begin position="50"/>
        <end position="73"/>
    </location>
</feature>
<evidence type="ECO:0000256" key="1">
    <source>
        <dbReference type="SAM" id="Phobius"/>
    </source>
</evidence>
<dbReference type="EMBL" id="BAAANN010000012">
    <property type="protein sequence ID" value="GAA1960834.1"/>
    <property type="molecule type" value="Genomic_DNA"/>
</dbReference>
<dbReference type="RefSeq" id="WP_344419042.1">
    <property type="nucleotide sequence ID" value="NZ_BAAANN010000012.1"/>
</dbReference>
<proteinExistence type="predicted"/>
<evidence type="ECO:0000313" key="2">
    <source>
        <dbReference type="EMBL" id="GAA1960834.1"/>
    </source>
</evidence>
<name>A0ABN2QZH0_9PSEU</name>
<keyword evidence="1" id="KW-0812">Transmembrane</keyword>
<accession>A0ABN2QZH0</accession>
<sequence>MFTREANLALCGSAGHGTLATMTTYHALNQAAILAQDLEAKGFLGTVGKIAAATIIFFVAIGLIVGLLLGFFIGRSVGRRQSQPRGSDQNF</sequence>
<comment type="caution">
    <text evidence="2">The sequence shown here is derived from an EMBL/GenBank/DDBJ whole genome shotgun (WGS) entry which is preliminary data.</text>
</comment>
<keyword evidence="1" id="KW-1133">Transmembrane helix</keyword>
<protein>
    <submittedName>
        <fullName evidence="2">Uncharacterized protein</fullName>
    </submittedName>
</protein>
<dbReference type="Proteomes" id="UP001501116">
    <property type="component" value="Unassembled WGS sequence"/>
</dbReference>